<protein>
    <recommendedName>
        <fullName evidence="1">DUF6440 domain-containing protein</fullName>
    </recommendedName>
</protein>
<accession>A0A7X0XQR6</accession>
<dbReference type="EMBL" id="JAARZA010000003">
    <property type="protein sequence ID" value="MBC2240750.1"/>
    <property type="molecule type" value="Genomic_DNA"/>
</dbReference>
<dbReference type="Proteomes" id="UP000547643">
    <property type="component" value="Unassembled WGS sequence"/>
</dbReference>
<dbReference type="EMBL" id="JAARRU010000002">
    <property type="protein sequence ID" value="MBC1565477.1"/>
    <property type="molecule type" value="Genomic_DNA"/>
</dbReference>
<dbReference type="Proteomes" id="UP000541955">
    <property type="component" value="Unassembled WGS sequence"/>
</dbReference>
<evidence type="ECO:0000313" key="7">
    <source>
        <dbReference type="EMBL" id="MBC2240750.1"/>
    </source>
</evidence>
<evidence type="ECO:0000313" key="3">
    <source>
        <dbReference type="EMBL" id="MBC1561397.1"/>
    </source>
</evidence>
<dbReference type="Pfam" id="PF20037">
    <property type="entry name" value="DUF6440"/>
    <property type="match status" value="1"/>
</dbReference>
<comment type="caution">
    <text evidence="5">The sequence shown here is derived from an EMBL/GenBank/DDBJ whole genome shotgun (WGS) entry which is preliminary data.</text>
</comment>
<evidence type="ECO:0000313" key="14">
    <source>
        <dbReference type="Proteomes" id="UP000553016"/>
    </source>
</evidence>
<dbReference type="EMBL" id="JAARVG010000007">
    <property type="protein sequence ID" value="MBC1793518.1"/>
    <property type="molecule type" value="Genomic_DNA"/>
</dbReference>
<dbReference type="InterPro" id="IPR045515">
    <property type="entry name" value="DUF6440"/>
</dbReference>
<dbReference type="Proteomes" id="UP000553016">
    <property type="component" value="Unassembled WGS sequence"/>
</dbReference>
<evidence type="ECO:0000313" key="5">
    <source>
        <dbReference type="EMBL" id="MBC1778983.1"/>
    </source>
</evidence>
<evidence type="ECO:0000259" key="1">
    <source>
        <dbReference type="Pfam" id="PF20037"/>
    </source>
</evidence>
<dbReference type="AlphaFoldDB" id="A0A7X0XQR6"/>
<feature type="domain" description="DUF6440" evidence="1">
    <location>
        <begin position="6"/>
        <end position="54"/>
    </location>
</feature>
<dbReference type="EMBL" id="JAARRW010000002">
    <property type="protein sequence ID" value="MBC1561397.1"/>
    <property type="molecule type" value="Genomic_DNA"/>
</dbReference>
<dbReference type="Proteomes" id="UP000543379">
    <property type="component" value="Unassembled WGS sequence"/>
</dbReference>
<dbReference type="Proteomes" id="UP000539064">
    <property type="component" value="Unassembled WGS sequence"/>
</dbReference>
<evidence type="ECO:0000313" key="8">
    <source>
        <dbReference type="EMBL" id="MBC2243290.1"/>
    </source>
</evidence>
<dbReference type="Proteomes" id="UP000550367">
    <property type="component" value="Unassembled WGS sequence"/>
</dbReference>
<evidence type="ECO:0000313" key="12">
    <source>
        <dbReference type="Proteomes" id="UP000547643"/>
    </source>
</evidence>
<dbReference type="EMBL" id="JAARUV010000002">
    <property type="protein sequence ID" value="MBC1778983.1"/>
    <property type="molecule type" value="Genomic_DNA"/>
</dbReference>
<evidence type="ECO:0000313" key="15">
    <source>
        <dbReference type="Proteomes" id="UP000586951"/>
    </source>
</evidence>
<reference evidence="9 10" key="1">
    <citation type="submission" date="2020-03" db="EMBL/GenBank/DDBJ databases">
        <title>Soil Listeria distribution.</title>
        <authorList>
            <person name="Liao J."/>
            <person name="Wiedmann M."/>
        </authorList>
    </citation>
    <scope>NUCLEOTIDE SEQUENCE [LARGE SCALE GENOMIC DNA]</scope>
    <source>
        <strain evidence="7 14">FSL L7-0149</strain>
        <strain evidence="8 13">FSL L7-0153</strain>
        <strain evidence="6 9">FSL L7-0978</strain>
        <strain evidence="5 12">FSL L7-1017</strain>
        <strain evidence="3 10">FSL L7-1387</strain>
        <strain evidence="4 15">FSL L7-1427</strain>
        <strain evidence="2 11">FSL L7-1816</strain>
    </source>
</reference>
<evidence type="ECO:0000313" key="2">
    <source>
        <dbReference type="EMBL" id="MBC1316555.1"/>
    </source>
</evidence>
<evidence type="ECO:0000313" key="13">
    <source>
        <dbReference type="Proteomes" id="UP000550367"/>
    </source>
</evidence>
<gene>
    <name evidence="2" type="ORF">HB811_07205</name>
    <name evidence="3" type="ORF">HB902_04890</name>
    <name evidence="4" type="ORF">HB907_08675</name>
    <name evidence="5" type="ORF">HCA46_09045</name>
    <name evidence="6" type="ORF">HCA52_08835</name>
    <name evidence="8" type="ORF">HCB25_04370</name>
    <name evidence="7" type="ORF">HCB35_09675</name>
</gene>
<evidence type="ECO:0000313" key="11">
    <source>
        <dbReference type="Proteomes" id="UP000543379"/>
    </source>
</evidence>
<evidence type="ECO:0000313" key="9">
    <source>
        <dbReference type="Proteomes" id="UP000539064"/>
    </source>
</evidence>
<sequence length="61" mass="6825">MVNEERFKKTYTQGKLNVTEIWVDQETGVQYVFHMAGYAGGMTPLLDADGKPCIADLTKDV</sequence>
<dbReference type="EMBL" id="JAARYY010000002">
    <property type="protein sequence ID" value="MBC2243290.1"/>
    <property type="molecule type" value="Genomic_DNA"/>
</dbReference>
<name>A0A7X0XQR6_9LIST</name>
<evidence type="ECO:0000313" key="4">
    <source>
        <dbReference type="EMBL" id="MBC1565477.1"/>
    </source>
</evidence>
<dbReference type="RefSeq" id="WP_185352657.1">
    <property type="nucleotide sequence ID" value="NZ_JAARMW010000004.1"/>
</dbReference>
<organism evidence="5 12">
    <name type="scientific">Listeria booriae</name>
    <dbReference type="NCBI Taxonomy" id="1552123"/>
    <lineage>
        <taxon>Bacteria</taxon>
        <taxon>Bacillati</taxon>
        <taxon>Bacillota</taxon>
        <taxon>Bacilli</taxon>
        <taxon>Bacillales</taxon>
        <taxon>Listeriaceae</taxon>
        <taxon>Listeria</taxon>
    </lineage>
</organism>
<evidence type="ECO:0000313" key="6">
    <source>
        <dbReference type="EMBL" id="MBC1793518.1"/>
    </source>
</evidence>
<evidence type="ECO:0000313" key="10">
    <source>
        <dbReference type="Proteomes" id="UP000541955"/>
    </source>
</evidence>
<dbReference type="Proteomes" id="UP000586951">
    <property type="component" value="Unassembled WGS sequence"/>
</dbReference>
<proteinExistence type="predicted"/>
<dbReference type="EMBL" id="JAAROV010000002">
    <property type="protein sequence ID" value="MBC1316555.1"/>
    <property type="molecule type" value="Genomic_DNA"/>
</dbReference>